<gene>
    <name evidence="2" type="ORF">SOCE26_080730</name>
</gene>
<organism evidence="2 3">
    <name type="scientific">Sorangium cellulosum</name>
    <name type="common">Polyangium cellulosum</name>
    <dbReference type="NCBI Taxonomy" id="56"/>
    <lineage>
        <taxon>Bacteria</taxon>
        <taxon>Pseudomonadati</taxon>
        <taxon>Myxococcota</taxon>
        <taxon>Polyangia</taxon>
        <taxon>Polyangiales</taxon>
        <taxon>Polyangiaceae</taxon>
        <taxon>Sorangium</taxon>
    </lineage>
</organism>
<dbReference type="Proteomes" id="UP000238348">
    <property type="component" value="Chromosome"/>
</dbReference>
<dbReference type="InterPro" id="IPR054190">
    <property type="entry name" value="DUF6895"/>
</dbReference>
<feature type="domain" description="DUF6895" evidence="1">
    <location>
        <begin position="26"/>
        <end position="307"/>
    </location>
</feature>
<proteinExistence type="predicted"/>
<dbReference type="OrthoDB" id="9154886at2"/>
<sequence length="313" mass="35589">MIEAVEQRPIRAEDGASGLVRGAELGLSWVTRHLDAFIPWEDDQVSLASLKRLGDLSFPCSYLHAWQTSASCARLPLAQHLPRWEALLLRCCEDSRFLDAALADPEEGLYRMQLYGWLRVMGYRSARCEDVMRQLWRRGCTPRSVGALHCLWKAGYVRREPDWAALCREHVLSREACVDSLDVKTTYRVTHALFYATDFGNQALPLPKGEADRVAGVVERLLHRYHLRGKWDVVGELLINLVCLGRHGSALYDRALRAFTGARLPGGAIPMNRDFEQEFHAAEGRMPDSEVFRWCHHPTLVELVHCAAALRTW</sequence>
<protein>
    <recommendedName>
        <fullName evidence="1">DUF6895 domain-containing protein</fullName>
    </recommendedName>
</protein>
<evidence type="ECO:0000259" key="1">
    <source>
        <dbReference type="Pfam" id="PF21836"/>
    </source>
</evidence>
<dbReference type="RefSeq" id="WP_104984726.1">
    <property type="nucleotide sequence ID" value="NZ_CP012673.1"/>
</dbReference>
<dbReference type="EMBL" id="CP012673">
    <property type="protein sequence ID" value="AUX46567.1"/>
    <property type="molecule type" value="Genomic_DNA"/>
</dbReference>
<dbReference type="Pfam" id="PF21836">
    <property type="entry name" value="DUF6895"/>
    <property type="match status" value="1"/>
</dbReference>
<dbReference type="AlphaFoldDB" id="A0A2L0F4W0"/>
<evidence type="ECO:0000313" key="2">
    <source>
        <dbReference type="EMBL" id="AUX46567.1"/>
    </source>
</evidence>
<accession>A0A2L0F4W0</accession>
<evidence type="ECO:0000313" key="3">
    <source>
        <dbReference type="Proteomes" id="UP000238348"/>
    </source>
</evidence>
<reference evidence="2 3" key="1">
    <citation type="submission" date="2015-09" db="EMBL/GenBank/DDBJ databases">
        <title>Sorangium comparison.</title>
        <authorList>
            <person name="Zaburannyi N."/>
            <person name="Bunk B."/>
            <person name="Overmann J."/>
            <person name="Mueller R."/>
        </authorList>
    </citation>
    <scope>NUCLEOTIDE SEQUENCE [LARGE SCALE GENOMIC DNA]</scope>
    <source>
        <strain evidence="2 3">So ce26</strain>
    </source>
</reference>
<name>A0A2L0F4W0_SORCE</name>